<gene>
    <name evidence="1" type="ORF">Cgig2_001922</name>
</gene>
<organism evidence="1 2">
    <name type="scientific">Carnegiea gigantea</name>
    <dbReference type="NCBI Taxonomy" id="171969"/>
    <lineage>
        <taxon>Eukaryota</taxon>
        <taxon>Viridiplantae</taxon>
        <taxon>Streptophyta</taxon>
        <taxon>Embryophyta</taxon>
        <taxon>Tracheophyta</taxon>
        <taxon>Spermatophyta</taxon>
        <taxon>Magnoliopsida</taxon>
        <taxon>eudicotyledons</taxon>
        <taxon>Gunneridae</taxon>
        <taxon>Pentapetalae</taxon>
        <taxon>Caryophyllales</taxon>
        <taxon>Cactineae</taxon>
        <taxon>Cactaceae</taxon>
        <taxon>Cactoideae</taxon>
        <taxon>Echinocereeae</taxon>
        <taxon>Carnegiea</taxon>
    </lineage>
</organism>
<name>A0A9Q1K861_9CARY</name>
<comment type="caution">
    <text evidence="1">The sequence shown here is derived from an EMBL/GenBank/DDBJ whole genome shotgun (WGS) entry which is preliminary data.</text>
</comment>
<evidence type="ECO:0008006" key="3">
    <source>
        <dbReference type="Google" id="ProtNLM"/>
    </source>
</evidence>
<dbReference type="Gene3D" id="3.40.395.10">
    <property type="entry name" value="Adenoviral Proteinase, Chain A"/>
    <property type="match status" value="1"/>
</dbReference>
<keyword evidence="2" id="KW-1185">Reference proteome</keyword>
<dbReference type="EMBL" id="JAKOGI010000266">
    <property type="protein sequence ID" value="KAJ8438204.1"/>
    <property type="molecule type" value="Genomic_DNA"/>
</dbReference>
<sequence length="428" mass="50211">MNEIDFGGFWAIRTNVIPKTLGMWLLENYDYYGSFLNLSNHRILEFTKEDVHATLRLPMGPKKVVEGKTCDSCEKYNALLGSWSLRGRDEIRKMHNGILDQGNHGDEFKRDFVIYVVSTCIKGNQNGDAYIKIMKSLGNVGDIINFNWCEYMISTLSATVFEWRSDPARLFKGPQIFLMEHVNWVIHQHSQLHLSKAINKLITIPVEGSSVEIPGVSVEVLFEYGVEEDDLKFWLNREEMMSMAGATEHLECILLDAWCALMNKEELKRNPDAPKRMFFSHNVFKAVDDETTLSTKFKAFIQVINFEKQRCNWLKFKEMDLVFFVILRKEHYFLLCFDMVRGKMSIIDNRILKTTVEEKYEDCHQLWLIIFISIFIGPCICDHEQYLRLLRPMYYARILMHPINKLRMIVSETVKKFFQQEQQSRNAT</sequence>
<accession>A0A9Q1K861</accession>
<proteinExistence type="predicted"/>
<dbReference type="SUPFAM" id="SSF54001">
    <property type="entry name" value="Cysteine proteinases"/>
    <property type="match status" value="1"/>
</dbReference>
<reference evidence="1" key="1">
    <citation type="submission" date="2022-04" db="EMBL/GenBank/DDBJ databases">
        <title>Carnegiea gigantea Genome sequencing and assembly v2.</title>
        <authorList>
            <person name="Copetti D."/>
            <person name="Sanderson M.J."/>
            <person name="Burquez A."/>
            <person name="Wojciechowski M.F."/>
        </authorList>
    </citation>
    <scope>NUCLEOTIDE SEQUENCE</scope>
    <source>
        <strain evidence="1">SGP5-SGP5p</strain>
        <tissue evidence="1">Aerial part</tissue>
    </source>
</reference>
<dbReference type="AlphaFoldDB" id="A0A9Q1K861"/>
<protein>
    <recommendedName>
        <fullName evidence="3">Ubiquitin-like protease family profile domain-containing protein</fullName>
    </recommendedName>
</protein>
<evidence type="ECO:0000313" key="2">
    <source>
        <dbReference type="Proteomes" id="UP001153076"/>
    </source>
</evidence>
<dbReference type="OrthoDB" id="1694156at2759"/>
<dbReference type="InterPro" id="IPR038765">
    <property type="entry name" value="Papain-like_cys_pep_sf"/>
</dbReference>
<dbReference type="PANTHER" id="PTHR34835:SF90">
    <property type="entry name" value="AMINOTRANSFERASE-LIKE PLANT MOBILE DOMAIN-CONTAINING PROTEIN"/>
    <property type="match status" value="1"/>
</dbReference>
<dbReference type="Proteomes" id="UP001153076">
    <property type="component" value="Unassembled WGS sequence"/>
</dbReference>
<dbReference type="PANTHER" id="PTHR34835">
    <property type="entry name" value="OS07G0283600 PROTEIN-RELATED"/>
    <property type="match status" value="1"/>
</dbReference>
<evidence type="ECO:0000313" key="1">
    <source>
        <dbReference type="EMBL" id="KAJ8438204.1"/>
    </source>
</evidence>